<evidence type="ECO:0000313" key="4">
    <source>
        <dbReference type="EMBL" id="AHW61075.1"/>
    </source>
</evidence>
<dbReference type="Gene3D" id="3.40.1350.60">
    <property type="match status" value="1"/>
</dbReference>
<feature type="domain" description="SfsA N-terminal OB" evidence="3">
    <location>
        <begin position="13"/>
        <end position="79"/>
    </location>
</feature>
<evidence type="ECO:0000313" key="5">
    <source>
        <dbReference type="Proteomes" id="UP000023772"/>
    </source>
</evidence>
<dbReference type="Gene3D" id="2.40.50.580">
    <property type="match status" value="1"/>
</dbReference>
<evidence type="ECO:0000259" key="2">
    <source>
        <dbReference type="Pfam" id="PF03749"/>
    </source>
</evidence>
<reference evidence="4 5" key="1">
    <citation type="submission" date="2014-03" db="EMBL/GenBank/DDBJ databases">
        <title>Complete genome sequence of a deeply braunched marine Bacteroidia bacterium Draconibacterium orientale type strain FH5T.</title>
        <authorList>
            <person name="Li X."/>
            <person name="Wang X."/>
            <person name="Xie Z."/>
            <person name="Du Z."/>
            <person name="Chen G."/>
        </authorList>
    </citation>
    <scope>NUCLEOTIDE SEQUENCE [LARGE SCALE GENOMIC DNA]</scope>
    <source>
        <strain evidence="4 5">FH5</strain>
    </source>
</reference>
<protein>
    <recommendedName>
        <fullName evidence="1">Sugar fermentation stimulation protein homolog</fullName>
    </recommendedName>
</protein>
<accession>A0ABN4D0C1</accession>
<dbReference type="InterPro" id="IPR040452">
    <property type="entry name" value="SfsA_C"/>
</dbReference>
<dbReference type="HAMAP" id="MF_00095">
    <property type="entry name" value="SfsA"/>
    <property type="match status" value="1"/>
</dbReference>
<proteinExistence type="inferred from homology"/>
<dbReference type="EMBL" id="CP007451">
    <property type="protein sequence ID" value="AHW61075.1"/>
    <property type="molecule type" value="Genomic_DNA"/>
</dbReference>
<feature type="domain" description="Sugar fermentation stimulation protein C-terminal" evidence="2">
    <location>
        <begin position="84"/>
        <end position="218"/>
    </location>
</feature>
<evidence type="ECO:0000259" key="3">
    <source>
        <dbReference type="Pfam" id="PF17746"/>
    </source>
</evidence>
<dbReference type="PANTHER" id="PTHR30545:SF2">
    <property type="entry name" value="SUGAR FERMENTATION STIMULATION PROTEIN A"/>
    <property type="match status" value="1"/>
</dbReference>
<comment type="similarity">
    <text evidence="1">Belongs to the SfsA family.</text>
</comment>
<dbReference type="PANTHER" id="PTHR30545">
    <property type="entry name" value="SUGAR FERMENTATION STIMULATION PROTEIN A"/>
    <property type="match status" value="1"/>
</dbReference>
<dbReference type="RefSeq" id="WP_038565454.1">
    <property type="nucleotide sequence ID" value="NZ_FOHT01000020.1"/>
</dbReference>
<gene>
    <name evidence="1" type="primary">sfsA</name>
    <name evidence="4" type="ORF">FH5T_19520</name>
</gene>
<dbReference type="Proteomes" id="UP000023772">
    <property type="component" value="Chromosome"/>
</dbReference>
<dbReference type="Pfam" id="PF03749">
    <property type="entry name" value="SfsA"/>
    <property type="match status" value="1"/>
</dbReference>
<evidence type="ECO:0000256" key="1">
    <source>
        <dbReference type="HAMAP-Rule" id="MF_00095"/>
    </source>
</evidence>
<dbReference type="CDD" id="cd22359">
    <property type="entry name" value="SfsA-like_bacterial"/>
    <property type="match status" value="1"/>
</dbReference>
<organism evidence="4 5">
    <name type="scientific">Draconibacterium orientale</name>
    <dbReference type="NCBI Taxonomy" id="1168034"/>
    <lineage>
        <taxon>Bacteria</taxon>
        <taxon>Pseudomonadati</taxon>
        <taxon>Bacteroidota</taxon>
        <taxon>Bacteroidia</taxon>
        <taxon>Marinilabiliales</taxon>
        <taxon>Prolixibacteraceae</taxon>
        <taxon>Draconibacterium</taxon>
    </lineage>
</organism>
<dbReference type="InterPro" id="IPR041465">
    <property type="entry name" value="SfsA_N"/>
</dbReference>
<dbReference type="InterPro" id="IPR005224">
    <property type="entry name" value="SfsA"/>
</dbReference>
<keyword evidence="5" id="KW-1185">Reference proteome</keyword>
<dbReference type="Pfam" id="PF17746">
    <property type="entry name" value="SfsA_N"/>
    <property type="match status" value="1"/>
</dbReference>
<sequence>MKFEKELVHGRLIKRYKRFLADIELDTGEIIVAHCTNSGSMKSCLENGAEVYLTPVDDPKRKTKFTWEMIKINGDWVGINTGNPNKLAYEALLYGEIPGLDEYTTVKREVKFGDSRFDVYAENETEKCFVEVKNVSMKENEYALFPDAVTTRGQKHLKTLMDVKRQGMRAVMLYIIQRSDVQLFAPAKEIDPVYADLLKQAHRAGVEIFPMQAKVTPSEITWSKKLPFEL</sequence>
<name>A0ABN4D0C1_9BACT</name>
<dbReference type="NCBIfam" id="TIGR00230">
    <property type="entry name" value="sfsA"/>
    <property type="match status" value="1"/>
</dbReference>